<proteinExistence type="predicted"/>
<reference evidence="2 3" key="1">
    <citation type="submission" date="2020-06" db="EMBL/GenBank/DDBJ databases">
        <title>Rheinheimera sp. nov., a marine bacterium isolated from coastal.</title>
        <authorList>
            <person name="Yu Q."/>
            <person name="Qi Y."/>
            <person name="Pu J."/>
        </authorList>
    </citation>
    <scope>NUCLEOTIDE SEQUENCE [LARGE SCALE GENOMIC DNA]</scope>
    <source>
        <strain evidence="2 3">YQF-2</strain>
    </source>
</reference>
<keyword evidence="3" id="KW-1185">Reference proteome</keyword>
<name>A0A7Y5ATA2_9GAMM</name>
<keyword evidence="1" id="KW-0732">Signal</keyword>
<evidence type="ECO:0008006" key="4">
    <source>
        <dbReference type="Google" id="ProtNLM"/>
    </source>
</evidence>
<gene>
    <name evidence="2" type="ORF">HRH59_13585</name>
</gene>
<evidence type="ECO:0000313" key="3">
    <source>
        <dbReference type="Proteomes" id="UP000523161"/>
    </source>
</evidence>
<feature type="signal peptide" evidence="1">
    <location>
        <begin position="1"/>
        <end position="19"/>
    </location>
</feature>
<dbReference type="Proteomes" id="UP000523161">
    <property type="component" value="Unassembled WGS sequence"/>
</dbReference>
<dbReference type="RefSeq" id="WP_173501820.1">
    <property type="nucleotide sequence ID" value="NZ_JABSOD010000014.1"/>
</dbReference>
<protein>
    <recommendedName>
        <fullName evidence="4">Ankyrin repeat domain-containing protein</fullName>
    </recommendedName>
</protein>
<dbReference type="EMBL" id="JABSOD010000014">
    <property type="protein sequence ID" value="NRQ43580.1"/>
    <property type="molecule type" value="Genomic_DNA"/>
</dbReference>
<feature type="chain" id="PRO_5030834120" description="Ankyrin repeat domain-containing protein" evidence="1">
    <location>
        <begin position="20"/>
        <end position="546"/>
    </location>
</feature>
<comment type="caution">
    <text evidence="2">The sequence shown here is derived from an EMBL/GenBank/DDBJ whole genome shotgun (WGS) entry which is preliminary data.</text>
</comment>
<organism evidence="2 3">
    <name type="scientific">Rheinheimera lutimaris</name>
    <dbReference type="NCBI Taxonomy" id="2740584"/>
    <lineage>
        <taxon>Bacteria</taxon>
        <taxon>Pseudomonadati</taxon>
        <taxon>Pseudomonadota</taxon>
        <taxon>Gammaproteobacteria</taxon>
        <taxon>Chromatiales</taxon>
        <taxon>Chromatiaceae</taxon>
        <taxon>Rheinheimera</taxon>
    </lineage>
</organism>
<evidence type="ECO:0000256" key="1">
    <source>
        <dbReference type="SAM" id="SignalP"/>
    </source>
</evidence>
<sequence length="546" mass="61186">MKKKFVIGTFFSLFFIVIAVLQNSDGNTAHNNDDTTLTYSKPQYTEYSATTLATLPSQVNRTNAPICESLEQLRNELATTRARMLEAETLLYDSLAQADISIKGKNALYSAAGFPVSNFRTKRVGFAPNNLVNFAFNSQPQPVMPPASYQLTLALAKSSNLDIIQMLKNGKLTQNSTFDGWNILSTIMLHSQLDPSTLQQIGSAGIKVTLTDLVFATLTKQNELVLDALAQSYQGDLNTLFQANGKFYNLVTLSTEMLHYPALKLWSSHGVRHNIVPDFYSSLDILPVPVNEHEQAQALAILDFLVKYGVQANYPHTLSRIHQWTNRQYQDLLQLSDSFEQLTGDSRIPKEQVQFLEQVRQTQSVYYALLDRLSVQQHNCGEFDISLYALFDEEGHKNMQDWLSSLPRMNKMSEEEIFALTLALDTQKTVDAGDYDSVVALLEKYGSLGGAHPEFDQLLFISMLSHHADVDQLVQMSQLAQIPDNAVFMLIAQQRIDEIVKLIPYGLNVEITNNVGQTPLQFASEIGLDFGKMMQLSETLNLATIK</sequence>
<evidence type="ECO:0000313" key="2">
    <source>
        <dbReference type="EMBL" id="NRQ43580.1"/>
    </source>
</evidence>
<dbReference type="AlphaFoldDB" id="A0A7Y5ATA2"/>
<accession>A0A7Y5ATA2</accession>